<feature type="domain" description="HTH araC/xylS-type" evidence="4">
    <location>
        <begin position="234"/>
        <end position="335"/>
    </location>
</feature>
<keyword evidence="2" id="KW-0238">DNA-binding</keyword>
<dbReference type="Proteomes" id="UP000468735">
    <property type="component" value="Unassembled WGS sequence"/>
</dbReference>
<dbReference type="SUPFAM" id="SSF46689">
    <property type="entry name" value="Homeodomain-like"/>
    <property type="match status" value="1"/>
</dbReference>
<organism evidence="5 6">
    <name type="scientific">Actinomadura rudentiformis</name>
    <dbReference type="NCBI Taxonomy" id="359158"/>
    <lineage>
        <taxon>Bacteria</taxon>
        <taxon>Bacillati</taxon>
        <taxon>Actinomycetota</taxon>
        <taxon>Actinomycetes</taxon>
        <taxon>Streptosporangiales</taxon>
        <taxon>Thermomonosporaceae</taxon>
        <taxon>Actinomadura</taxon>
    </lineage>
</organism>
<dbReference type="SMART" id="SM00342">
    <property type="entry name" value="HTH_ARAC"/>
    <property type="match status" value="1"/>
</dbReference>
<dbReference type="InterPro" id="IPR032687">
    <property type="entry name" value="AraC-type_N"/>
</dbReference>
<comment type="caution">
    <text evidence="5">The sequence shown here is derived from an EMBL/GenBank/DDBJ whole genome shotgun (WGS) entry which is preliminary data.</text>
</comment>
<dbReference type="RefSeq" id="WP_151562775.1">
    <property type="nucleotide sequence ID" value="NZ_WBMT01000010.1"/>
</dbReference>
<dbReference type="GO" id="GO:0005829">
    <property type="term" value="C:cytosol"/>
    <property type="evidence" value="ECO:0007669"/>
    <property type="project" value="TreeGrafter"/>
</dbReference>
<dbReference type="Pfam" id="PF12625">
    <property type="entry name" value="Arabinose_bd"/>
    <property type="match status" value="1"/>
</dbReference>
<dbReference type="PANTHER" id="PTHR47894:SF1">
    <property type="entry name" value="HTH-TYPE TRANSCRIPTIONAL REGULATOR VQSM"/>
    <property type="match status" value="1"/>
</dbReference>
<proteinExistence type="predicted"/>
<sequence>MTDWDLPRPPASALVLTGLGMEHGVPQEVSLRGTRLAPDALGDPQTTVTAHQELQIIRNLLTALGEDVPLGIEAGMRYHLTTHGIWGFALSSSPTLRTAVAVGLRYVNLTFAFTRLSAIEQGNGIQLVLDDSHLPSDVRCFLAERELASTVHLARQLLSDPSAVIGVHFRHPAPAATAPYEKAFGVRPTFGAAANAAMVPAELLDRALPQADAHTAAVTEAQCLRLLADRRARAGIAGKVRDRLAARPGAMPDIETVAAELHMSSRSLRRRLTAEGTSYRALADEVREHLAEELLATKALSVEEIGRRLGYAATPAFTNAFKRWKGIPPRAYVPR</sequence>
<evidence type="ECO:0000256" key="3">
    <source>
        <dbReference type="ARBA" id="ARBA00023163"/>
    </source>
</evidence>
<dbReference type="EMBL" id="WBMT01000010">
    <property type="protein sequence ID" value="KAB2346891.1"/>
    <property type="molecule type" value="Genomic_DNA"/>
</dbReference>
<dbReference type="InterPro" id="IPR018060">
    <property type="entry name" value="HTH_AraC"/>
</dbReference>
<dbReference type="Gene3D" id="1.10.10.60">
    <property type="entry name" value="Homeodomain-like"/>
    <property type="match status" value="1"/>
</dbReference>
<protein>
    <submittedName>
        <fullName evidence="5">AraC family transcriptional regulator</fullName>
    </submittedName>
</protein>
<dbReference type="InterPro" id="IPR009057">
    <property type="entry name" value="Homeodomain-like_sf"/>
</dbReference>
<dbReference type="GO" id="GO:0003700">
    <property type="term" value="F:DNA-binding transcription factor activity"/>
    <property type="evidence" value="ECO:0007669"/>
    <property type="project" value="InterPro"/>
</dbReference>
<dbReference type="AlphaFoldDB" id="A0A6H9YYE1"/>
<dbReference type="PROSITE" id="PS01124">
    <property type="entry name" value="HTH_ARAC_FAMILY_2"/>
    <property type="match status" value="1"/>
</dbReference>
<evidence type="ECO:0000313" key="6">
    <source>
        <dbReference type="Proteomes" id="UP000468735"/>
    </source>
</evidence>
<keyword evidence="6" id="KW-1185">Reference proteome</keyword>
<reference evidence="5 6" key="1">
    <citation type="submission" date="2019-09" db="EMBL/GenBank/DDBJ databases">
        <title>Actinomadura physcomitrii sp. nov., a novel actinomycete isolated from moss [Physcomitrium sphaericum (Ludw) Fuernr].</title>
        <authorList>
            <person name="Zhuang X."/>
            <person name="Liu C."/>
        </authorList>
    </citation>
    <scope>NUCLEOTIDE SEQUENCE [LARGE SCALE GENOMIC DNA]</scope>
    <source>
        <strain evidence="5 6">HMC1</strain>
    </source>
</reference>
<evidence type="ECO:0000256" key="2">
    <source>
        <dbReference type="ARBA" id="ARBA00023125"/>
    </source>
</evidence>
<dbReference type="OrthoDB" id="5241536at2"/>
<evidence type="ECO:0000259" key="4">
    <source>
        <dbReference type="PROSITE" id="PS01124"/>
    </source>
</evidence>
<accession>A0A6H9YYE1</accession>
<keyword evidence="1" id="KW-0805">Transcription regulation</keyword>
<dbReference type="GO" id="GO:0000976">
    <property type="term" value="F:transcription cis-regulatory region binding"/>
    <property type="evidence" value="ECO:0007669"/>
    <property type="project" value="TreeGrafter"/>
</dbReference>
<evidence type="ECO:0000313" key="5">
    <source>
        <dbReference type="EMBL" id="KAB2346891.1"/>
    </source>
</evidence>
<evidence type="ECO:0000256" key="1">
    <source>
        <dbReference type="ARBA" id="ARBA00023015"/>
    </source>
</evidence>
<dbReference type="Pfam" id="PF12833">
    <property type="entry name" value="HTH_18"/>
    <property type="match status" value="1"/>
</dbReference>
<gene>
    <name evidence="5" type="ORF">F8566_22065</name>
</gene>
<dbReference type="PANTHER" id="PTHR47894">
    <property type="entry name" value="HTH-TYPE TRANSCRIPTIONAL REGULATOR GADX"/>
    <property type="match status" value="1"/>
</dbReference>
<name>A0A6H9YYE1_9ACTN</name>
<keyword evidence="3" id="KW-0804">Transcription</keyword>